<reference evidence="1 2" key="1">
    <citation type="journal article" date="2000" name="Mar. Ecol. Prog. Ser.">
        <title>Phylogenetic characterization of endosymbionts in three hydrothermal vent mussels: influence on host distributions.</title>
        <authorList>
            <person name="Fujiwara Y."/>
            <person name="Takai K."/>
            <person name="Uematsu K."/>
            <person name="Tsuchida S."/>
            <person name="Hunt J.C."/>
            <person name="Hashimoto J."/>
        </authorList>
    </citation>
    <scope>NUCLEOTIDE SEQUENCE [LARGE SCALE GENOMIC DNA]</scope>
    <source>
        <strain evidence="1 2">Myojin Knoll</strain>
    </source>
</reference>
<evidence type="ECO:0000313" key="1">
    <source>
        <dbReference type="EMBL" id="BAS67775.1"/>
    </source>
</evidence>
<sequence length="245" mass="28636">MNKFKTYRESIDIDYYVYFTKAYFAFNAYLKCKYPNNNDTEQIQEIQGNIIVLGKFEGLVNSGKHFKDDLIALRDAITATEIMNNGKVINLSVVKIGKHEVKDVFNQKFNKTQYFIKAIDGDKFTFTVKKYQSNPFSYDDLDQVIINAKISKTQKEKVKSEIIGFVSKYTVNLIEELDKLKSFDEYDSMEQGKIIKGIYQGYMVILYKLRNALFHSEVEPNEDVMKVYKFAYFTLRKIVHKIPVS</sequence>
<dbReference type="AlphaFoldDB" id="A0A0N7KBE3"/>
<dbReference type="RefSeq" id="WP_066044359.1">
    <property type="nucleotide sequence ID" value="NZ_AP013042.1"/>
</dbReference>
<accession>A0A0N7KBE3</accession>
<keyword evidence="2" id="KW-1185">Reference proteome</keyword>
<dbReference type="OrthoDB" id="7058208at2"/>
<evidence type="ECO:0000313" key="2">
    <source>
        <dbReference type="Proteomes" id="UP000067399"/>
    </source>
</evidence>
<dbReference type="Proteomes" id="UP000067399">
    <property type="component" value="Chromosome"/>
</dbReference>
<dbReference type="EMBL" id="AP013042">
    <property type="protein sequence ID" value="BAS67775.1"/>
    <property type="molecule type" value="Genomic_DNA"/>
</dbReference>
<dbReference type="STRING" id="1303921.BSEPE_0782"/>
<name>A0A0N7KBE3_9GAMM</name>
<reference evidence="1 2" key="2">
    <citation type="journal article" date="2016" name="ISME J.">
        <title>Heterogeneous composition of key metabolic gene clusters in a vent mussel symbiont population.</title>
        <authorList>
            <person name="Ikuta T."/>
            <person name="Takaki Y."/>
            <person name="Nagai Y."/>
            <person name="Shimamura S."/>
            <person name="Tsuda M."/>
            <person name="Kawagucci S."/>
            <person name="Aoki Y."/>
            <person name="Inoue K."/>
            <person name="Teruya M."/>
            <person name="Satou K."/>
            <person name="Teruya K."/>
            <person name="Shimoji M."/>
            <person name="Tamotsu H."/>
            <person name="Hirano T."/>
            <person name="Maruyama T."/>
            <person name="Yoshida T."/>
        </authorList>
    </citation>
    <scope>NUCLEOTIDE SEQUENCE [LARGE SCALE GENOMIC DNA]</scope>
    <source>
        <strain evidence="1 2">Myojin Knoll</strain>
    </source>
</reference>
<dbReference type="KEGG" id="ebh:BSEPE_0782"/>
<gene>
    <name evidence="1" type="ORF">BSEPE_0782</name>
</gene>
<proteinExistence type="predicted"/>
<protein>
    <submittedName>
        <fullName evidence="1">Uncharacterized protein</fullName>
    </submittedName>
</protein>
<organism evidence="1 2">
    <name type="scientific">endosymbiont of Bathymodiolus septemdierum str. Myojin knoll</name>
    <dbReference type="NCBI Taxonomy" id="1303921"/>
    <lineage>
        <taxon>Bacteria</taxon>
        <taxon>Pseudomonadati</taxon>
        <taxon>Pseudomonadota</taxon>
        <taxon>Gammaproteobacteria</taxon>
        <taxon>sulfur-oxidizing symbionts</taxon>
    </lineage>
</organism>